<dbReference type="Pfam" id="PF01569">
    <property type="entry name" value="PAP2"/>
    <property type="match status" value="1"/>
</dbReference>
<gene>
    <name evidence="3" type="ORF">KPL37_00400</name>
</gene>
<keyword evidence="1" id="KW-1133">Transmembrane helix</keyword>
<dbReference type="SMART" id="SM00014">
    <property type="entry name" value="acidPPc"/>
    <property type="match status" value="1"/>
</dbReference>
<evidence type="ECO:0000313" key="3">
    <source>
        <dbReference type="EMBL" id="MBU3158232.1"/>
    </source>
</evidence>
<reference evidence="3 4" key="1">
    <citation type="submission" date="2021-06" db="EMBL/GenBank/DDBJ databases">
        <title>Clostridia strains as spoilage organisms.</title>
        <authorList>
            <person name="Wambui J."/>
            <person name="Stephan R."/>
            <person name="Stevens M.J.A."/>
        </authorList>
    </citation>
    <scope>NUCLEOTIDE SEQUENCE [LARGE SCALE GENOMIC DNA]</scope>
    <source>
        <strain evidence="3 4">DSM 14204</strain>
    </source>
</reference>
<proteinExistence type="predicted"/>
<evidence type="ECO:0000256" key="1">
    <source>
        <dbReference type="SAM" id="Phobius"/>
    </source>
</evidence>
<name>A0ABS6BQS4_9CLOT</name>
<feature type="transmembrane region" description="Helical" evidence="1">
    <location>
        <begin position="26"/>
        <end position="43"/>
    </location>
</feature>
<sequence>MLYYLANSMNLSWDKFFIFISKSSDPTFQVFISVLVFIALYLYNNKLEAICCAFNIGITGFTNLVLKNIIKRPRPNGIQLIEAHGYSFPSGHSSISTAICIVFIYFIIKRIKNKKTGYLISGFVLIYLILVGFSRVYVGDHYPSDVLGGWAIAIIWSYISIAAYNFCIKKGVNKYLDKHFTFRLKIFKNKSKFM</sequence>
<organism evidence="3 4">
    <name type="scientific">Clostridium frigoris</name>
    <dbReference type="NCBI Taxonomy" id="205327"/>
    <lineage>
        <taxon>Bacteria</taxon>
        <taxon>Bacillati</taxon>
        <taxon>Bacillota</taxon>
        <taxon>Clostridia</taxon>
        <taxon>Eubacteriales</taxon>
        <taxon>Clostridiaceae</taxon>
        <taxon>Clostridium</taxon>
    </lineage>
</organism>
<dbReference type="InterPro" id="IPR000326">
    <property type="entry name" value="PAP2/HPO"/>
</dbReference>
<protein>
    <submittedName>
        <fullName evidence="3">Phosphatase PAP2 family protein</fullName>
    </submittedName>
</protein>
<accession>A0ABS6BQS4</accession>
<feature type="domain" description="Phosphatidic acid phosphatase type 2/haloperoxidase" evidence="2">
    <location>
        <begin position="49"/>
        <end position="161"/>
    </location>
</feature>
<dbReference type="Proteomes" id="UP000776252">
    <property type="component" value="Unassembled WGS sequence"/>
</dbReference>
<dbReference type="EMBL" id="JAHLDV010000001">
    <property type="protein sequence ID" value="MBU3158232.1"/>
    <property type="molecule type" value="Genomic_DNA"/>
</dbReference>
<feature type="transmembrane region" description="Helical" evidence="1">
    <location>
        <begin position="50"/>
        <end position="70"/>
    </location>
</feature>
<comment type="caution">
    <text evidence="3">The sequence shown here is derived from an EMBL/GenBank/DDBJ whole genome shotgun (WGS) entry which is preliminary data.</text>
</comment>
<keyword evidence="4" id="KW-1185">Reference proteome</keyword>
<dbReference type="PANTHER" id="PTHR14969">
    <property type="entry name" value="SPHINGOSINE-1-PHOSPHATE PHOSPHOHYDROLASE"/>
    <property type="match status" value="1"/>
</dbReference>
<feature type="transmembrane region" description="Helical" evidence="1">
    <location>
        <begin position="150"/>
        <end position="168"/>
    </location>
</feature>
<keyword evidence="1" id="KW-0472">Membrane</keyword>
<evidence type="ECO:0000259" key="2">
    <source>
        <dbReference type="SMART" id="SM00014"/>
    </source>
</evidence>
<evidence type="ECO:0000313" key="4">
    <source>
        <dbReference type="Proteomes" id="UP000776252"/>
    </source>
</evidence>
<dbReference type="RefSeq" id="WP_216145197.1">
    <property type="nucleotide sequence ID" value="NZ_JAHLDV010000001.1"/>
</dbReference>
<feature type="transmembrane region" description="Helical" evidence="1">
    <location>
        <begin position="117"/>
        <end position="138"/>
    </location>
</feature>
<dbReference type="CDD" id="cd03392">
    <property type="entry name" value="PAP2_like_2"/>
    <property type="match status" value="1"/>
</dbReference>
<dbReference type="PANTHER" id="PTHR14969:SF13">
    <property type="entry name" value="AT30094P"/>
    <property type="match status" value="1"/>
</dbReference>
<keyword evidence="1" id="KW-0812">Transmembrane</keyword>
<feature type="transmembrane region" description="Helical" evidence="1">
    <location>
        <begin position="90"/>
        <end position="108"/>
    </location>
</feature>